<dbReference type="PANTHER" id="PTHR11850">
    <property type="entry name" value="HOMEOBOX PROTEIN TRANSCRIPTION FACTORS"/>
    <property type="match status" value="1"/>
</dbReference>
<dbReference type="Gene3D" id="1.10.10.60">
    <property type="entry name" value="Homeodomain-like"/>
    <property type="match status" value="1"/>
</dbReference>
<evidence type="ECO:0000256" key="4">
    <source>
        <dbReference type="ARBA" id="ARBA00023242"/>
    </source>
</evidence>
<keyword evidence="4 5" id="KW-0539">Nucleus</keyword>
<evidence type="ECO:0000313" key="9">
    <source>
        <dbReference type="Proteomes" id="UP000015453"/>
    </source>
</evidence>
<dbReference type="Proteomes" id="UP000015453">
    <property type="component" value="Unassembled WGS sequence"/>
</dbReference>
<keyword evidence="3 5" id="KW-0371">Homeobox</keyword>
<gene>
    <name evidence="8" type="ORF">M569_16303</name>
</gene>
<feature type="region of interest" description="Disordered" evidence="6">
    <location>
        <begin position="54"/>
        <end position="97"/>
    </location>
</feature>
<reference evidence="8 9" key="1">
    <citation type="journal article" date="2013" name="BMC Genomics">
        <title>The miniature genome of a carnivorous plant Genlisea aurea contains a low number of genes and short non-coding sequences.</title>
        <authorList>
            <person name="Leushkin E.V."/>
            <person name="Sutormin R.A."/>
            <person name="Nabieva E.R."/>
            <person name="Penin A.A."/>
            <person name="Kondrashov A.S."/>
            <person name="Logacheva M.D."/>
        </authorList>
    </citation>
    <scope>NUCLEOTIDE SEQUENCE [LARGE SCALE GENOMIC DNA]</scope>
</reference>
<dbReference type="AlphaFoldDB" id="S8C253"/>
<keyword evidence="9" id="KW-1185">Reference proteome</keyword>
<proteinExistence type="predicted"/>
<organism evidence="8 9">
    <name type="scientific">Genlisea aurea</name>
    <dbReference type="NCBI Taxonomy" id="192259"/>
    <lineage>
        <taxon>Eukaryota</taxon>
        <taxon>Viridiplantae</taxon>
        <taxon>Streptophyta</taxon>
        <taxon>Embryophyta</taxon>
        <taxon>Tracheophyta</taxon>
        <taxon>Spermatophyta</taxon>
        <taxon>Magnoliopsida</taxon>
        <taxon>eudicotyledons</taxon>
        <taxon>Gunneridae</taxon>
        <taxon>Pentapetalae</taxon>
        <taxon>asterids</taxon>
        <taxon>lamiids</taxon>
        <taxon>Lamiales</taxon>
        <taxon>Lentibulariaceae</taxon>
        <taxon>Genlisea</taxon>
    </lineage>
</organism>
<accession>S8C253</accession>
<dbReference type="InterPro" id="IPR008422">
    <property type="entry name" value="KN_HD"/>
</dbReference>
<protein>
    <recommendedName>
        <fullName evidence="7">Homeobox domain-containing protein</fullName>
    </recommendedName>
</protein>
<dbReference type="InterPro" id="IPR009057">
    <property type="entry name" value="Homeodomain-like_sf"/>
</dbReference>
<evidence type="ECO:0000313" key="8">
    <source>
        <dbReference type="EMBL" id="EPS58511.1"/>
    </source>
</evidence>
<evidence type="ECO:0000256" key="6">
    <source>
        <dbReference type="SAM" id="MobiDB-lite"/>
    </source>
</evidence>
<feature type="non-terminal residue" evidence="8">
    <location>
        <position position="1"/>
    </location>
</feature>
<dbReference type="SUPFAM" id="SSF46689">
    <property type="entry name" value="Homeodomain-like"/>
    <property type="match status" value="1"/>
</dbReference>
<sequence length="298" mass="33098">FFFFFFTARYPKDSDKLMLAKQTGLTRSQVSNWFINARVRLWKPMVEEMYMEEMKENERNGSEDMAGKSERDESTAAAENRNQKLQEGVPILQNPAPAMSNSPTGMANMRNFNLIRPSEIDHIAQVSPKKMRNVARDVLHSPASITAMSMESKPGDEETLKFHADRQNREAGGGGFTLLGAPTNFISGFGSYPMAELGRYTAEQFPAAYSGNGVSLTLGLPHSHCENLQIQGSHRHHHHQNFLPNQSIQLGRGVEISDPGDYAGLNPPAGAAPGNIYENINIQSRKRFASQLLPDFVA</sequence>
<dbReference type="PROSITE" id="PS50071">
    <property type="entry name" value="HOMEOBOX_2"/>
    <property type="match status" value="1"/>
</dbReference>
<evidence type="ECO:0000256" key="2">
    <source>
        <dbReference type="ARBA" id="ARBA00023125"/>
    </source>
</evidence>
<comment type="caution">
    <text evidence="8">The sequence shown here is derived from an EMBL/GenBank/DDBJ whole genome shotgun (WGS) entry which is preliminary data.</text>
</comment>
<dbReference type="GO" id="GO:0006355">
    <property type="term" value="P:regulation of DNA-templated transcription"/>
    <property type="evidence" value="ECO:0007669"/>
    <property type="project" value="InterPro"/>
</dbReference>
<dbReference type="InterPro" id="IPR001356">
    <property type="entry name" value="HD"/>
</dbReference>
<name>S8C253_9LAMI</name>
<dbReference type="Pfam" id="PF05920">
    <property type="entry name" value="Homeobox_KN"/>
    <property type="match status" value="1"/>
</dbReference>
<dbReference type="GO" id="GO:0005634">
    <property type="term" value="C:nucleus"/>
    <property type="evidence" value="ECO:0007669"/>
    <property type="project" value="UniProtKB-SubCell"/>
</dbReference>
<feature type="domain" description="Homeobox" evidence="7">
    <location>
        <begin position="1"/>
        <end position="44"/>
    </location>
</feature>
<dbReference type="EMBL" id="AUSU01009152">
    <property type="protein sequence ID" value="EPS58511.1"/>
    <property type="molecule type" value="Genomic_DNA"/>
</dbReference>
<keyword evidence="2 5" id="KW-0238">DNA-binding</keyword>
<feature type="DNA-binding region" description="Homeobox" evidence="5">
    <location>
        <begin position="3"/>
        <end position="45"/>
    </location>
</feature>
<evidence type="ECO:0000256" key="5">
    <source>
        <dbReference type="PROSITE-ProRule" id="PRU00108"/>
    </source>
</evidence>
<feature type="compositionally biased region" description="Basic and acidic residues" evidence="6">
    <location>
        <begin position="54"/>
        <end position="74"/>
    </location>
</feature>
<dbReference type="CDD" id="cd00086">
    <property type="entry name" value="homeodomain"/>
    <property type="match status" value="1"/>
</dbReference>
<dbReference type="GO" id="GO:0003677">
    <property type="term" value="F:DNA binding"/>
    <property type="evidence" value="ECO:0007669"/>
    <property type="project" value="UniProtKB-UniRule"/>
</dbReference>
<comment type="subcellular location">
    <subcellularLocation>
        <location evidence="1 5">Nucleus</location>
    </subcellularLocation>
</comment>
<evidence type="ECO:0000259" key="7">
    <source>
        <dbReference type="PROSITE" id="PS50071"/>
    </source>
</evidence>
<dbReference type="OrthoDB" id="10056939at2759"/>
<evidence type="ECO:0000256" key="3">
    <source>
        <dbReference type="ARBA" id="ARBA00023155"/>
    </source>
</evidence>
<dbReference type="InterPro" id="IPR050224">
    <property type="entry name" value="TALE_homeobox"/>
</dbReference>
<evidence type="ECO:0000256" key="1">
    <source>
        <dbReference type="ARBA" id="ARBA00004123"/>
    </source>
</evidence>